<protein>
    <recommendedName>
        <fullName evidence="1">Na+-translocating membrane potential-generating system MpsC domain-containing protein</fullName>
    </recommendedName>
</protein>
<dbReference type="Pfam" id="PF10057">
    <property type="entry name" value="MpsC"/>
    <property type="match status" value="1"/>
</dbReference>
<reference evidence="2" key="1">
    <citation type="submission" date="2022-12" db="EMBL/GenBank/DDBJ databases">
        <title>Paraconexibacter alkalitolerans sp. nov. and Baekduia alba sp. nov., isolated from soil and emended description of the genera Paraconexibacter (Chun et al., 2020) and Baekduia (An et al., 2020).</title>
        <authorList>
            <person name="Vieira S."/>
            <person name="Huber K.J."/>
            <person name="Geppert A."/>
            <person name="Wolf J."/>
            <person name="Neumann-Schaal M."/>
            <person name="Muesken M."/>
            <person name="Overmann J."/>
        </authorList>
    </citation>
    <scope>NUCLEOTIDE SEQUENCE</scope>
    <source>
        <strain evidence="2">AEG42_29</strain>
    </source>
</reference>
<dbReference type="AlphaFoldDB" id="A0AAU7AS72"/>
<dbReference type="KEGG" id="parq:DSM112329_01174"/>
<accession>A0AAU7AS72</accession>
<organism evidence="2">
    <name type="scientific">Paraconexibacter sp. AEG42_29</name>
    <dbReference type="NCBI Taxonomy" id="2997339"/>
    <lineage>
        <taxon>Bacteria</taxon>
        <taxon>Bacillati</taxon>
        <taxon>Actinomycetota</taxon>
        <taxon>Thermoleophilia</taxon>
        <taxon>Solirubrobacterales</taxon>
        <taxon>Paraconexibacteraceae</taxon>
        <taxon>Paraconexibacter</taxon>
    </lineage>
</organism>
<proteinExistence type="predicted"/>
<sequence length="110" mass="12142">MVALISDHVVTTTREWTGRGPTRARTYIQGDLVTTVLQDILNKGERSLAEAGKTEVVLAMRWAYQQAMREELVSGVERITGRKVAAFMSANHLDPDIAIESFVLEPVAAD</sequence>
<dbReference type="InterPro" id="IPR018745">
    <property type="entry name" value="MpsC"/>
</dbReference>
<gene>
    <name evidence="2" type="ORF">DSM112329_01174</name>
</gene>
<dbReference type="EMBL" id="CP114014">
    <property type="protein sequence ID" value="XAY04341.1"/>
    <property type="molecule type" value="Genomic_DNA"/>
</dbReference>
<feature type="domain" description="Na+-translocating membrane potential-generating system MpsC" evidence="1">
    <location>
        <begin position="5"/>
        <end position="105"/>
    </location>
</feature>
<name>A0AAU7AS72_9ACTN</name>
<evidence type="ECO:0000259" key="1">
    <source>
        <dbReference type="Pfam" id="PF10057"/>
    </source>
</evidence>
<evidence type="ECO:0000313" key="2">
    <source>
        <dbReference type="EMBL" id="XAY04341.1"/>
    </source>
</evidence>